<gene>
    <name evidence="1" type="ORF">LTR97_001076</name>
</gene>
<name>A0AAN7ZVS3_9PEZI</name>
<reference evidence="1" key="1">
    <citation type="submission" date="2023-08" db="EMBL/GenBank/DDBJ databases">
        <title>Black Yeasts Isolated from many extreme environments.</title>
        <authorList>
            <person name="Coleine C."/>
            <person name="Stajich J.E."/>
            <person name="Selbmann L."/>
        </authorList>
    </citation>
    <scope>NUCLEOTIDE SEQUENCE</scope>
    <source>
        <strain evidence="1">CCFEE 5810</strain>
    </source>
</reference>
<dbReference type="InterPro" id="IPR038883">
    <property type="entry name" value="AN11006-like"/>
</dbReference>
<dbReference type="Proteomes" id="UP001310594">
    <property type="component" value="Unassembled WGS sequence"/>
</dbReference>
<protein>
    <recommendedName>
        <fullName evidence="3">F-box domain-containing protein</fullName>
    </recommendedName>
</protein>
<dbReference type="AlphaFoldDB" id="A0AAN7ZVS3"/>
<organism evidence="1 2">
    <name type="scientific">Elasticomyces elasticus</name>
    <dbReference type="NCBI Taxonomy" id="574655"/>
    <lineage>
        <taxon>Eukaryota</taxon>
        <taxon>Fungi</taxon>
        <taxon>Dikarya</taxon>
        <taxon>Ascomycota</taxon>
        <taxon>Pezizomycotina</taxon>
        <taxon>Dothideomycetes</taxon>
        <taxon>Dothideomycetidae</taxon>
        <taxon>Mycosphaerellales</taxon>
        <taxon>Teratosphaeriaceae</taxon>
        <taxon>Elasticomyces</taxon>
    </lineage>
</organism>
<sequence length="457" mass="52114">MGPNFSDLPREIRTHIYAFYFASYASCPHGGCLKISTSPKSADKPLTSATAWCPAVEAMRTASKARNKEGTGPDLGNCLASHHPTGLLLANRTTYHEAAKFFLQELPVHFKFHEADLEELLLRWRHTSPAKNVRKIILDGIRDSWWSATGSIPLFASVLCNIEYVEIRLDSIYPPWGYEELGEDLRVFKSLRKVVIRDQSKRVGSNDGESLEDDLVTTNFHVPVTINGVFLEPGMNVYDLRWGKMASNLLTLPCEIRDLIYEFYFASFEDRGTLHLLKHATQRRDARSPLDLLLVSNAIYHEASEVFLGNTTIHILFPDSDLTSFTNQWRHALPAKNVHSVIVEWQPWISHRTAFEQHCGGWCFVKHTLRRVAFDLPSIQHLEIRLEHGHVYWAYKDIGDALPAFEKLRGVIIIDKNQVRAEAEWSVGEADLRWPVPTTINGRDMARGDKSAIEERW</sequence>
<accession>A0AAN7ZVS3</accession>
<evidence type="ECO:0008006" key="3">
    <source>
        <dbReference type="Google" id="ProtNLM"/>
    </source>
</evidence>
<dbReference type="PANTHER" id="PTHR42085:SF1">
    <property type="entry name" value="F-BOX DOMAIN-CONTAINING PROTEIN"/>
    <property type="match status" value="1"/>
</dbReference>
<evidence type="ECO:0000313" key="2">
    <source>
        <dbReference type="Proteomes" id="UP001310594"/>
    </source>
</evidence>
<comment type="caution">
    <text evidence="1">The sequence shown here is derived from an EMBL/GenBank/DDBJ whole genome shotgun (WGS) entry which is preliminary data.</text>
</comment>
<dbReference type="EMBL" id="JAVRQU010000002">
    <property type="protein sequence ID" value="KAK5706090.1"/>
    <property type="molecule type" value="Genomic_DNA"/>
</dbReference>
<evidence type="ECO:0000313" key="1">
    <source>
        <dbReference type="EMBL" id="KAK5706090.1"/>
    </source>
</evidence>
<dbReference type="PANTHER" id="PTHR42085">
    <property type="entry name" value="F-BOX DOMAIN-CONTAINING PROTEIN"/>
    <property type="match status" value="1"/>
</dbReference>
<proteinExistence type="predicted"/>